<evidence type="ECO:0000313" key="2">
    <source>
        <dbReference type="Proteomes" id="UP001346877"/>
    </source>
</evidence>
<dbReference type="Proteomes" id="UP001346877">
    <property type="component" value="Chromosome"/>
</dbReference>
<protein>
    <submittedName>
        <fullName evidence="1">Uncharacterized protein</fullName>
    </submittedName>
</protein>
<name>A0ABZ1P8Z0_9ACTN</name>
<reference evidence="1 2" key="1">
    <citation type="submission" date="2022-10" db="EMBL/GenBank/DDBJ databases">
        <title>The complete genomes of actinobacterial strains from the NBC collection.</title>
        <authorList>
            <person name="Joergensen T.S."/>
            <person name="Alvarez Arevalo M."/>
            <person name="Sterndorff E.B."/>
            <person name="Faurdal D."/>
            <person name="Vuksanovic O."/>
            <person name="Mourched A.-S."/>
            <person name="Charusanti P."/>
            <person name="Shaw S."/>
            <person name="Blin K."/>
            <person name="Weber T."/>
        </authorList>
    </citation>
    <scope>NUCLEOTIDE SEQUENCE [LARGE SCALE GENOMIC DNA]</scope>
    <source>
        <strain evidence="1 2">NBC_00396</strain>
    </source>
</reference>
<gene>
    <name evidence="1" type="ORF">OG375_21650</name>
</gene>
<accession>A0ABZ1P8Z0</accession>
<dbReference type="EMBL" id="CP107941">
    <property type="protein sequence ID" value="WUI80539.1"/>
    <property type="molecule type" value="Genomic_DNA"/>
</dbReference>
<dbReference type="RefSeq" id="WP_328366672.1">
    <property type="nucleotide sequence ID" value="NZ_CP107941.1"/>
</dbReference>
<organism evidence="1 2">
    <name type="scientific">Micromonospora zamorensis</name>
    <dbReference type="NCBI Taxonomy" id="709883"/>
    <lineage>
        <taxon>Bacteria</taxon>
        <taxon>Bacillati</taxon>
        <taxon>Actinomycetota</taxon>
        <taxon>Actinomycetes</taxon>
        <taxon>Micromonosporales</taxon>
        <taxon>Micromonosporaceae</taxon>
        <taxon>Micromonospora</taxon>
    </lineage>
</organism>
<evidence type="ECO:0000313" key="1">
    <source>
        <dbReference type="EMBL" id="WUI80539.1"/>
    </source>
</evidence>
<proteinExistence type="predicted"/>
<keyword evidence="2" id="KW-1185">Reference proteome</keyword>
<sequence>MPQTSPHHPERPPVGLFLVPAHHGDAPLIDPAAWHGIDPRRLAWLIRHYTHDGDLVADLDNHPTVFRAARYLHRYPVTITSDGGRIRVTDDRPARARRLAEDGLALLLAGLPRPDGHRLGSHDTAEAMRLWHRLLRPGGFVLVALHARAPEPGRRISRRSTVISAARIAGLRYHQHIPVLVVPLPAHDPRTDAATAASTPPALLDGRHLHTHMDVLAFTATTLDQEDTDA</sequence>